<dbReference type="InterPro" id="IPR000515">
    <property type="entry name" value="MetI-like"/>
</dbReference>
<dbReference type="RefSeq" id="WP_341467599.1">
    <property type="nucleotide sequence ID" value="NZ_CP128399.1"/>
</dbReference>
<dbReference type="Proteomes" id="UP001431572">
    <property type="component" value="Chromosome 1"/>
</dbReference>
<dbReference type="Proteomes" id="UP000521676">
    <property type="component" value="Unassembled WGS sequence"/>
</dbReference>
<comment type="similarity">
    <text evidence="7">Belongs to the binding-protein-dependent transport system permease family.</text>
</comment>
<dbReference type="Pfam" id="PF00528">
    <property type="entry name" value="BPD_transp_1"/>
    <property type="match status" value="1"/>
</dbReference>
<dbReference type="CDD" id="cd06261">
    <property type="entry name" value="TM_PBP2"/>
    <property type="match status" value="1"/>
</dbReference>
<feature type="transmembrane region" description="Helical" evidence="7">
    <location>
        <begin position="218"/>
        <end position="242"/>
    </location>
</feature>
<feature type="transmembrane region" description="Helical" evidence="7">
    <location>
        <begin position="176"/>
        <end position="198"/>
    </location>
</feature>
<feature type="domain" description="ABC transmembrane type-1" evidence="8">
    <location>
        <begin position="57"/>
        <end position="241"/>
    </location>
</feature>
<gene>
    <name evidence="9" type="ORF">HXX08_10730</name>
    <name evidence="10" type="ORF">OZ401_001490</name>
</gene>
<dbReference type="GO" id="GO:0055085">
    <property type="term" value="P:transmembrane transport"/>
    <property type="evidence" value="ECO:0007669"/>
    <property type="project" value="InterPro"/>
</dbReference>
<evidence type="ECO:0000313" key="9">
    <source>
        <dbReference type="EMBL" id="NWJ46341.1"/>
    </source>
</evidence>
<dbReference type="PANTHER" id="PTHR30151">
    <property type="entry name" value="ALKANE SULFONATE ABC TRANSPORTER-RELATED, MEMBRANE SUBUNIT"/>
    <property type="match status" value="1"/>
</dbReference>
<dbReference type="Gene3D" id="1.10.3720.10">
    <property type="entry name" value="MetI-like"/>
    <property type="match status" value="1"/>
</dbReference>
<evidence type="ECO:0000256" key="5">
    <source>
        <dbReference type="ARBA" id="ARBA00022989"/>
    </source>
</evidence>
<feature type="transmembrane region" description="Helical" evidence="7">
    <location>
        <begin position="93"/>
        <end position="117"/>
    </location>
</feature>
<dbReference type="GO" id="GO:0005886">
    <property type="term" value="C:plasma membrane"/>
    <property type="evidence" value="ECO:0007669"/>
    <property type="project" value="UniProtKB-SubCell"/>
</dbReference>
<keyword evidence="6 7" id="KW-0472">Membrane</keyword>
<feature type="transmembrane region" description="Helical" evidence="7">
    <location>
        <begin position="7"/>
        <end position="25"/>
    </location>
</feature>
<evidence type="ECO:0000313" key="10">
    <source>
        <dbReference type="EMBL" id="WJW65712.1"/>
    </source>
</evidence>
<feature type="transmembrane region" description="Helical" evidence="7">
    <location>
        <begin position="123"/>
        <end position="145"/>
    </location>
</feature>
<dbReference type="SUPFAM" id="SSF161098">
    <property type="entry name" value="MetI-like"/>
    <property type="match status" value="1"/>
</dbReference>
<name>A0A8T7M2N8_9CHLR</name>
<evidence type="ECO:0000256" key="7">
    <source>
        <dbReference type="RuleBase" id="RU363032"/>
    </source>
</evidence>
<keyword evidence="5 7" id="KW-1133">Transmembrane helix</keyword>
<evidence type="ECO:0000256" key="2">
    <source>
        <dbReference type="ARBA" id="ARBA00022448"/>
    </source>
</evidence>
<keyword evidence="2 7" id="KW-0813">Transport</keyword>
<evidence type="ECO:0000256" key="4">
    <source>
        <dbReference type="ARBA" id="ARBA00022692"/>
    </source>
</evidence>
<evidence type="ECO:0000256" key="6">
    <source>
        <dbReference type="ARBA" id="ARBA00023136"/>
    </source>
</evidence>
<dbReference type="EMBL" id="JACATZ010000001">
    <property type="protein sequence ID" value="NWJ46341.1"/>
    <property type="molecule type" value="Genomic_DNA"/>
</dbReference>
<protein>
    <submittedName>
        <fullName evidence="9">ABC transporter permease</fullName>
    </submittedName>
</protein>
<evidence type="ECO:0000259" key="8">
    <source>
        <dbReference type="PROSITE" id="PS50928"/>
    </source>
</evidence>
<keyword evidence="4 7" id="KW-0812">Transmembrane</keyword>
<reference evidence="9 11" key="1">
    <citation type="submission" date="2020-06" db="EMBL/GenBank/DDBJ databases">
        <title>Anoxygenic phototrophic Chloroflexota member uses a Type I reaction center.</title>
        <authorList>
            <person name="Tsuji J.M."/>
            <person name="Shaw N.A."/>
            <person name="Nagashima S."/>
            <person name="Venkiteswaran J."/>
            <person name="Schiff S.L."/>
            <person name="Hanada S."/>
            <person name="Tank M."/>
            <person name="Neufeld J.D."/>
        </authorList>
    </citation>
    <scope>NUCLEOTIDE SEQUENCE [LARGE SCALE GENOMIC DNA]</scope>
    <source>
        <strain evidence="9">L227-S17</strain>
    </source>
</reference>
<keyword evidence="12" id="KW-1185">Reference proteome</keyword>
<evidence type="ECO:0000313" key="11">
    <source>
        <dbReference type="Proteomes" id="UP000521676"/>
    </source>
</evidence>
<feature type="transmembrane region" description="Helical" evidence="7">
    <location>
        <begin position="58"/>
        <end position="81"/>
    </location>
</feature>
<dbReference type="PANTHER" id="PTHR30151:SF20">
    <property type="entry name" value="ABC TRANSPORTER PERMEASE PROTEIN HI_0355-RELATED"/>
    <property type="match status" value="1"/>
</dbReference>
<reference evidence="10" key="2">
    <citation type="journal article" date="2024" name="Nature">
        <title>Anoxygenic phototroph of the Chloroflexota uses a type I reaction centre.</title>
        <authorList>
            <person name="Tsuji J.M."/>
            <person name="Shaw N.A."/>
            <person name="Nagashima S."/>
            <person name="Venkiteswaran J.J."/>
            <person name="Schiff S.L."/>
            <person name="Watanabe T."/>
            <person name="Fukui M."/>
            <person name="Hanada S."/>
            <person name="Tank M."/>
            <person name="Neufeld J.D."/>
        </authorList>
    </citation>
    <scope>NUCLEOTIDE SEQUENCE</scope>
    <source>
        <strain evidence="10">L227-S17</strain>
    </source>
</reference>
<evidence type="ECO:0000256" key="3">
    <source>
        <dbReference type="ARBA" id="ARBA00022475"/>
    </source>
</evidence>
<dbReference type="AlphaFoldDB" id="A0A8T7M2N8"/>
<keyword evidence="3" id="KW-1003">Cell membrane</keyword>
<dbReference type="PROSITE" id="PS50928">
    <property type="entry name" value="ABC_TM1"/>
    <property type="match status" value="1"/>
</dbReference>
<evidence type="ECO:0000256" key="1">
    <source>
        <dbReference type="ARBA" id="ARBA00004651"/>
    </source>
</evidence>
<organism evidence="9 11">
    <name type="scientific">Candidatus Chlorohelix allophototropha</name>
    <dbReference type="NCBI Taxonomy" id="3003348"/>
    <lineage>
        <taxon>Bacteria</taxon>
        <taxon>Bacillati</taxon>
        <taxon>Chloroflexota</taxon>
        <taxon>Chloroflexia</taxon>
        <taxon>Candidatus Chloroheliales</taxon>
        <taxon>Candidatus Chloroheliaceae</taxon>
        <taxon>Candidatus Chlorohelix</taxon>
    </lineage>
</organism>
<comment type="subcellular location">
    <subcellularLocation>
        <location evidence="1 7">Cell membrane</location>
        <topology evidence="1 7">Multi-pass membrane protein</topology>
    </subcellularLocation>
</comment>
<accession>A0A8T7M2N8</accession>
<sequence length="256" mass="28364">MPKFLKIYLPPVLLVIALFAIWQIYVDVSAISSSVLPSPTKIARALVNALPEIWDNTLVTLLETLIGFTVALILGFLFAMLLDNSLLAKRAIYPLLVASQTIPLVAIAPLLIVWFGFDLLPKIIIVWLVCFFPITVGGVDGFAGVDPDAAKIFRALGASKRQIFWKLRLPTALPSLFSGIRIAITYSVAGAILGEYAGAQKGLGRLISLYARSFNRELVFAVVFVTAVFSLLLFGLVSLVQWRIMPWYYQMRQFKK</sequence>
<proteinExistence type="inferred from homology"/>
<dbReference type="InterPro" id="IPR035906">
    <property type="entry name" value="MetI-like_sf"/>
</dbReference>
<dbReference type="EMBL" id="CP128399">
    <property type="protein sequence ID" value="WJW65712.1"/>
    <property type="molecule type" value="Genomic_DNA"/>
</dbReference>
<evidence type="ECO:0000313" key="12">
    <source>
        <dbReference type="Proteomes" id="UP001431572"/>
    </source>
</evidence>